<proteinExistence type="predicted"/>
<dbReference type="GO" id="GO:0016279">
    <property type="term" value="F:protein-lysine N-methyltransferase activity"/>
    <property type="evidence" value="ECO:0007669"/>
    <property type="project" value="TreeGrafter"/>
</dbReference>
<evidence type="ECO:0000313" key="3">
    <source>
        <dbReference type="EMBL" id="RAK40057.1"/>
    </source>
</evidence>
<comment type="caution">
    <text evidence="3">The sequence shown here is derived from an EMBL/GenBank/DDBJ whole genome shotgun (WGS) entry which is preliminary data.</text>
</comment>
<gene>
    <name evidence="3" type="ORF">B0I29_10383</name>
</gene>
<dbReference type="PANTHER" id="PTHR43648">
    <property type="entry name" value="ELECTRON TRANSFER FLAVOPROTEIN BETA SUBUNIT LYSINE METHYLTRANSFERASE"/>
    <property type="match status" value="1"/>
</dbReference>
<reference evidence="3 4" key="1">
    <citation type="submission" date="2018-06" db="EMBL/GenBank/DDBJ databases">
        <title>Genomic Encyclopedia of Type Strains, Phase III (KMG-III): the genomes of soil and plant-associated and newly described type strains.</title>
        <authorList>
            <person name="Whitman W."/>
        </authorList>
    </citation>
    <scope>NUCLEOTIDE SEQUENCE [LARGE SCALE GENOMIC DNA]</scope>
    <source>
        <strain evidence="3 4">CGMCC 4.7090</strain>
    </source>
</reference>
<dbReference type="InterPro" id="IPR029063">
    <property type="entry name" value="SAM-dependent_MTases_sf"/>
</dbReference>
<dbReference type="SUPFAM" id="SSF53335">
    <property type="entry name" value="S-adenosyl-L-methionine-dependent methyltransferases"/>
    <property type="match status" value="1"/>
</dbReference>
<dbReference type="Proteomes" id="UP000249341">
    <property type="component" value="Unassembled WGS sequence"/>
</dbReference>
<dbReference type="RefSeq" id="WP_111648130.1">
    <property type="nucleotide sequence ID" value="NZ_JACHWI010000009.1"/>
</dbReference>
<name>A0A327ZLH1_9ACTN</name>
<dbReference type="Pfam" id="PF06325">
    <property type="entry name" value="PrmA"/>
    <property type="match status" value="1"/>
</dbReference>
<dbReference type="GO" id="GO:0032259">
    <property type="term" value="P:methylation"/>
    <property type="evidence" value="ECO:0007669"/>
    <property type="project" value="UniProtKB-KW"/>
</dbReference>
<keyword evidence="4" id="KW-1185">Reference proteome</keyword>
<keyword evidence="1" id="KW-0489">Methyltransferase</keyword>
<dbReference type="OrthoDB" id="9794615at2"/>
<dbReference type="AlphaFoldDB" id="A0A327ZLH1"/>
<dbReference type="EMBL" id="QLMJ01000003">
    <property type="protein sequence ID" value="RAK40057.1"/>
    <property type="molecule type" value="Genomic_DNA"/>
</dbReference>
<dbReference type="InterPro" id="IPR050078">
    <property type="entry name" value="Ribosomal_L11_MeTrfase_PrmA"/>
</dbReference>
<dbReference type="PANTHER" id="PTHR43648:SF1">
    <property type="entry name" value="ELECTRON TRANSFER FLAVOPROTEIN BETA SUBUNIT LYSINE METHYLTRANSFERASE"/>
    <property type="match status" value="1"/>
</dbReference>
<evidence type="ECO:0000313" key="4">
    <source>
        <dbReference type="Proteomes" id="UP000249341"/>
    </source>
</evidence>
<evidence type="ECO:0000256" key="1">
    <source>
        <dbReference type="ARBA" id="ARBA00022603"/>
    </source>
</evidence>
<accession>A0A327ZLH1</accession>
<protein>
    <submittedName>
        <fullName evidence="3">Putative nicotinamide N-methyase</fullName>
    </submittedName>
</protein>
<evidence type="ECO:0000256" key="2">
    <source>
        <dbReference type="ARBA" id="ARBA00022679"/>
    </source>
</evidence>
<sequence length="194" mass="20319">MFSTQLKPVPLTPEISLHLAGDHQGLFSGDFHSDQPPPFWAFVWAGGQSLARYLLDDPAQAAGKRVLEVACGSGVASIAAARCGASSVCATDIDPDAVAAARRNAAANGVTLAETEDAPDLVLAGDVFYSPSVAPQMTSFLRAARKAGATVLVGDPGRGYFPGRLFERVAEYTVPVPAALEETESLVCGIWKMK</sequence>
<dbReference type="CDD" id="cd02440">
    <property type="entry name" value="AdoMet_MTases"/>
    <property type="match status" value="1"/>
</dbReference>
<keyword evidence="2" id="KW-0808">Transferase</keyword>
<dbReference type="Gene3D" id="3.40.50.150">
    <property type="entry name" value="Vaccinia Virus protein VP39"/>
    <property type="match status" value="1"/>
</dbReference>
<organism evidence="3 4">
    <name type="scientific">Actinoplanes lutulentus</name>
    <dbReference type="NCBI Taxonomy" id="1287878"/>
    <lineage>
        <taxon>Bacteria</taxon>
        <taxon>Bacillati</taxon>
        <taxon>Actinomycetota</taxon>
        <taxon>Actinomycetes</taxon>
        <taxon>Micromonosporales</taxon>
        <taxon>Micromonosporaceae</taxon>
        <taxon>Actinoplanes</taxon>
    </lineage>
</organism>